<comment type="domain">
    <text evidence="5">Contains a C-terminal catalytic domain, and an N-terminal region which modulates catalytic activity.</text>
</comment>
<protein>
    <recommendedName>
        <fullName evidence="5">Protein-glutamate methylesterase/protein-glutamine glutaminase</fullName>
        <ecNumber evidence="5">3.1.1.61</ecNumber>
        <ecNumber evidence="5">3.5.1.44</ecNumber>
    </recommendedName>
</protein>
<dbReference type="GO" id="GO:0006935">
    <property type="term" value="P:chemotaxis"/>
    <property type="evidence" value="ECO:0007669"/>
    <property type="project" value="UniProtKB-UniRule"/>
</dbReference>
<dbReference type="GO" id="GO:0000156">
    <property type="term" value="F:phosphorelay response regulator activity"/>
    <property type="evidence" value="ECO:0007669"/>
    <property type="project" value="InterPro"/>
</dbReference>
<dbReference type="InterPro" id="IPR001789">
    <property type="entry name" value="Sig_transdc_resp-reg_receiver"/>
</dbReference>
<comment type="catalytic activity">
    <reaction evidence="4 5">
        <text>[protein]-L-glutamate 5-O-methyl ester + H2O = L-glutamyl-[protein] + methanol + H(+)</text>
        <dbReference type="Rhea" id="RHEA:23236"/>
        <dbReference type="Rhea" id="RHEA-COMP:10208"/>
        <dbReference type="Rhea" id="RHEA-COMP:10311"/>
        <dbReference type="ChEBI" id="CHEBI:15377"/>
        <dbReference type="ChEBI" id="CHEBI:15378"/>
        <dbReference type="ChEBI" id="CHEBI:17790"/>
        <dbReference type="ChEBI" id="CHEBI:29973"/>
        <dbReference type="ChEBI" id="CHEBI:82795"/>
        <dbReference type="EC" id="3.1.1.61"/>
    </reaction>
</comment>
<name>A0A940N1U5_9PROT</name>
<dbReference type="EMBL" id="JAGIZA010000013">
    <property type="protein sequence ID" value="MBP0495009.1"/>
    <property type="molecule type" value="Genomic_DNA"/>
</dbReference>
<dbReference type="Gene3D" id="3.40.50.180">
    <property type="entry name" value="Methylesterase CheB, C-terminal domain"/>
    <property type="match status" value="1"/>
</dbReference>
<evidence type="ECO:0000313" key="11">
    <source>
        <dbReference type="Proteomes" id="UP000677537"/>
    </source>
</evidence>
<dbReference type="CDD" id="cd17541">
    <property type="entry name" value="REC_CheB-like"/>
    <property type="match status" value="1"/>
</dbReference>
<evidence type="ECO:0000256" key="2">
    <source>
        <dbReference type="ARBA" id="ARBA00022500"/>
    </source>
</evidence>
<sequence length="342" mass="35764">MRIGIVNDLPMAAEVLRRILLATAEHQVAWIAATGEDAVALCRQNLPDLVLMDLMLPGIDGVEATRRIMAETPCPILLVTASVDANVPRVFEAMGHGALDAVDTPAIGTGNPNEGAAPLLRKITAIGRLVGERGGAPVRPRAIETVPSYPLIGIGASAGGPAALATVLSGLPANFPAAVVMVQHVDERFTAGMAEWLGGHSAMPVRLARENDSPAPGTVLLAAREAHLALKSASLLGYTPHPRDYAYRPSIDVFFHSLVQFWKGEAFGVLLTGMGRDGALGLKAVRDKGWPTIAQDRASSAVYGMPKAAAELGAASEILPLPGIAARLVSMVSRSISREPVP</sequence>
<feature type="modified residue" description="4-aspartylphosphate" evidence="5 7">
    <location>
        <position position="53"/>
    </location>
</feature>
<dbReference type="GO" id="GO:0050568">
    <property type="term" value="F:protein-glutamine glutaminase activity"/>
    <property type="evidence" value="ECO:0007669"/>
    <property type="project" value="UniProtKB-UniRule"/>
</dbReference>
<dbReference type="SUPFAM" id="SSF52738">
    <property type="entry name" value="Methylesterase CheB, C-terminal domain"/>
    <property type="match status" value="1"/>
</dbReference>
<comment type="caution">
    <text evidence="10">The sequence shown here is derived from an EMBL/GenBank/DDBJ whole genome shotgun (WGS) entry which is preliminary data.</text>
</comment>
<dbReference type="Proteomes" id="UP000677537">
    <property type="component" value="Unassembled WGS sequence"/>
</dbReference>
<dbReference type="InterPro" id="IPR011006">
    <property type="entry name" value="CheY-like_superfamily"/>
</dbReference>
<dbReference type="HAMAP" id="MF_00099">
    <property type="entry name" value="CheB_chemtxs"/>
    <property type="match status" value="1"/>
</dbReference>
<feature type="domain" description="Response regulatory" evidence="8">
    <location>
        <begin position="2"/>
        <end position="119"/>
    </location>
</feature>
<dbReference type="CDD" id="cd16432">
    <property type="entry name" value="CheB_Rec"/>
    <property type="match status" value="1"/>
</dbReference>
<dbReference type="GO" id="GO:0005737">
    <property type="term" value="C:cytoplasm"/>
    <property type="evidence" value="ECO:0007669"/>
    <property type="project" value="UniProtKB-SubCell"/>
</dbReference>
<dbReference type="PANTHER" id="PTHR42872">
    <property type="entry name" value="PROTEIN-GLUTAMATE METHYLESTERASE/PROTEIN-GLUTAMINE GLUTAMINASE"/>
    <property type="match status" value="1"/>
</dbReference>
<dbReference type="EC" id="3.1.1.61" evidence="5"/>
<keyword evidence="2 5" id="KW-0145">Chemotaxis</keyword>
<evidence type="ECO:0000259" key="8">
    <source>
        <dbReference type="PROSITE" id="PS50110"/>
    </source>
</evidence>
<proteinExistence type="inferred from homology"/>
<dbReference type="InterPro" id="IPR035909">
    <property type="entry name" value="CheB_C"/>
</dbReference>
<dbReference type="AlphaFoldDB" id="A0A940N1U5"/>
<dbReference type="Pfam" id="PF01339">
    <property type="entry name" value="CheB_methylest"/>
    <property type="match status" value="1"/>
</dbReference>
<dbReference type="PROSITE" id="PS50110">
    <property type="entry name" value="RESPONSE_REGULATORY"/>
    <property type="match status" value="1"/>
</dbReference>
<dbReference type="PANTHER" id="PTHR42872:SF6">
    <property type="entry name" value="PROTEIN-GLUTAMATE METHYLESTERASE_PROTEIN-GLUTAMINE GLUTAMINASE"/>
    <property type="match status" value="1"/>
</dbReference>
<keyword evidence="11" id="KW-1185">Reference proteome</keyword>
<comment type="subcellular location">
    <subcellularLocation>
        <location evidence="5">Cytoplasm</location>
    </subcellularLocation>
</comment>
<dbReference type="EC" id="3.5.1.44" evidence="5"/>
<dbReference type="SUPFAM" id="SSF52172">
    <property type="entry name" value="CheY-like"/>
    <property type="match status" value="1"/>
</dbReference>
<dbReference type="InterPro" id="IPR008248">
    <property type="entry name" value="CheB-like"/>
</dbReference>
<organism evidence="10 11">
    <name type="scientific">Roseomonas indoligenes</name>
    <dbReference type="NCBI Taxonomy" id="2820811"/>
    <lineage>
        <taxon>Bacteria</taxon>
        <taxon>Pseudomonadati</taxon>
        <taxon>Pseudomonadota</taxon>
        <taxon>Alphaproteobacteria</taxon>
        <taxon>Acetobacterales</taxon>
        <taxon>Roseomonadaceae</taxon>
        <taxon>Roseomonas</taxon>
    </lineage>
</organism>
<dbReference type="GO" id="GO:0008984">
    <property type="term" value="F:protein-glutamate methylesterase activity"/>
    <property type="evidence" value="ECO:0007669"/>
    <property type="project" value="UniProtKB-UniRule"/>
</dbReference>
<dbReference type="Pfam" id="PF00072">
    <property type="entry name" value="Response_reg"/>
    <property type="match status" value="1"/>
</dbReference>
<feature type="active site" evidence="5 6">
    <location>
        <position position="157"/>
    </location>
</feature>
<evidence type="ECO:0000256" key="5">
    <source>
        <dbReference type="HAMAP-Rule" id="MF_00099"/>
    </source>
</evidence>
<dbReference type="NCBIfam" id="NF009206">
    <property type="entry name" value="PRK12555.1"/>
    <property type="match status" value="1"/>
</dbReference>
<evidence type="ECO:0000256" key="3">
    <source>
        <dbReference type="ARBA" id="ARBA00022801"/>
    </source>
</evidence>
<evidence type="ECO:0000256" key="4">
    <source>
        <dbReference type="ARBA" id="ARBA00048267"/>
    </source>
</evidence>
<dbReference type="InterPro" id="IPR000673">
    <property type="entry name" value="Sig_transdc_resp-reg_Me-estase"/>
</dbReference>
<dbReference type="PROSITE" id="PS50122">
    <property type="entry name" value="CHEB"/>
    <property type="match status" value="1"/>
</dbReference>
<evidence type="ECO:0000313" key="10">
    <source>
        <dbReference type="EMBL" id="MBP0495009.1"/>
    </source>
</evidence>
<dbReference type="SMART" id="SM00448">
    <property type="entry name" value="REC"/>
    <property type="match status" value="1"/>
</dbReference>
<evidence type="ECO:0000256" key="6">
    <source>
        <dbReference type="PROSITE-ProRule" id="PRU00050"/>
    </source>
</evidence>
<dbReference type="Gene3D" id="3.40.50.2300">
    <property type="match status" value="1"/>
</dbReference>
<dbReference type="PIRSF" id="PIRSF000876">
    <property type="entry name" value="RR_chemtxs_CheB"/>
    <property type="match status" value="1"/>
</dbReference>
<reference evidence="10" key="1">
    <citation type="submission" date="2021-03" db="EMBL/GenBank/DDBJ databases">
        <authorList>
            <person name="So Y."/>
        </authorList>
    </citation>
    <scope>NUCLEOTIDE SEQUENCE</scope>
    <source>
        <strain evidence="10">SG15</strain>
    </source>
</reference>
<keyword evidence="1 5" id="KW-0963">Cytoplasm</keyword>
<keyword evidence="5 7" id="KW-0597">Phosphoprotein</keyword>
<gene>
    <name evidence="5" type="primary">cheB</name>
    <name evidence="10" type="ORF">J5Y10_19660</name>
</gene>
<evidence type="ECO:0000259" key="9">
    <source>
        <dbReference type="PROSITE" id="PS50122"/>
    </source>
</evidence>
<evidence type="ECO:0000256" key="1">
    <source>
        <dbReference type="ARBA" id="ARBA00022490"/>
    </source>
</evidence>
<feature type="domain" description="CheB-type methylesterase" evidence="9">
    <location>
        <begin position="145"/>
        <end position="335"/>
    </location>
</feature>
<keyword evidence="3 5" id="KW-0378">Hydrolase</keyword>
<evidence type="ECO:0000256" key="7">
    <source>
        <dbReference type="PROSITE-ProRule" id="PRU00169"/>
    </source>
</evidence>
<comment type="catalytic activity">
    <reaction evidence="5">
        <text>L-glutaminyl-[protein] + H2O = L-glutamyl-[protein] + NH4(+)</text>
        <dbReference type="Rhea" id="RHEA:16441"/>
        <dbReference type="Rhea" id="RHEA-COMP:10207"/>
        <dbReference type="Rhea" id="RHEA-COMP:10208"/>
        <dbReference type="ChEBI" id="CHEBI:15377"/>
        <dbReference type="ChEBI" id="CHEBI:28938"/>
        <dbReference type="ChEBI" id="CHEBI:29973"/>
        <dbReference type="ChEBI" id="CHEBI:30011"/>
        <dbReference type="EC" id="3.5.1.44"/>
    </reaction>
</comment>
<comment type="PTM">
    <text evidence="5">Phosphorylated by CheA. Phosphorylation of the N-terminal regulatory domain activates the methylesterase activity.</text>
</comment>
<comment type="similarity">
    <text evidence="5">Belongs to the CheB family.</text>
</comment>
<accession>A0A940N1U5</accession>
<feature type="active site" evidence="5 6">
    <location>
        <position position="277"/>
    </location>
</feature>
<comment type="function">
    <text evidence="5">Involved in chemotaxis. Part of a chemotaxis signal transduction system that modulates chemotaxis in response to various stimuli. Catalyzes the demethylation of specific methylglutamate residues introduced into the chemoreceptors (methyl-accepting chemotaxis proteins or MCP) by CheR. Also mediates the irreversible deamidation of specific glutamine residues to glutamic acid.</text>
</comment>
<dbReference type="RefSeq" id="WP_209375806.1">
    <property type="nucleotide sequence ID" value="NZ_JAGIZA010000013.1"/>
</dbReference>
<feature type="active site" evidence="5 6">
    <location>
        <position position="184"/>
    </location>
</feature>